<name>A0A8D8A5Q4_CULPI</name>
<reference evidence="1" key="1">
    <citation type="submission" date="2021-05" db="EMBL/GenBank/DDBJ databases">
        <authorList>
            <person name="Alioto T."/>
            <person name="Alioto T."/>
            <person name="Gomez Garrido J."/>
        </authorList>
    </citation>
    <scope>NUCLEOTIDE SEQUENCE</scope>
</reference>
<evidence type="ECO:0000313" key="1">
    <source>
        <dbReference type="EMBL" id="CAG6450804.1"/>
    </source>
</evidence>
<dbReference type="AlphaFoldDB" id="A0A8D8A5Q4"/>
<sequence>MIQGRQNQFYEYFYRSVIENSYLMLNLFFHQRSGAQVSESARSSIEELLKINTALKLGPLYNEVIVIPYRLINCPTIYFIFTSSHIVKNYSHILSFFEIGIILTLKHIYLSFKILTFSSCL</sequence>
<organism evidence="1">
    <name type="scientific">Culex pipiens</name>
    <name type="common">House mosquito</name>
    <dbReference type="NCBI Taxonomy" id="7175"/>
    <lineage>
        <taxon>Eukaryota</taxon>
        <taxon>Metazoa</taxon>
        <taxon>Ecdysozoa</taxon>
        <taxon>Arthropoda</taxon>
        <taxon>Hexapoda</taxon>
        <taxon>Insecta</taxon>
        <taxon>Pterygota</taxon>
        <taxon>Neoptera</taxon>
        <taxon>Endopterygota</taxon>
        <taxon>Diptera</taxon>
        <taxon>Nematocera</taxon>
        <taxon>Culicoidea</taxon>
        <taxon>Culicidae</taxon>
        <taxon>Culicinae</taxon>
        <taxon>Culicini</taxon>
        <taxon>Culex</taxon>
        <taxon>Culex</taxon>
    </lineage>
</organism>
<accession>A0A8D8A5Q4</accession>
<dbReference type="EMBL" id="HBUE01017005">
    <property type="protein sequence ID" value="CAG6450804.1"/>
    <property type="molecule type" value="Transcribed_RNA"/>
</dbReference>
<protein>
    <submittedName>
        <fullName evidence="1">(northern house mosquito) hypothetical protein</fullName>
    </submittedName>
</protein>
<proteinExistence type="predicted"/>